<evidence type="ECO:0000256" key="4">
    <source>
        <dbReference type="ARBA" id="ARBA00022723"/>
    </source>
</evidence>
<keyword evidence="5 10" id="KW-0378">Hydrolase</keyword>
<dbReference type="GO" id="GO:0030313">
    <property type="term" value="C:cell envelope"/>
    <property type="evidence" value="ECO:0007669"/>
    <property type="project" value="UniProtKB-SubCell"/>
</dbReference>
<keyword evidence="11" id="KW-1185">Reference proteome</keyword>
<evidence type="ECO:0000256" key="2">
    <source>
        <dbReference type="ARBA" id="ARBA00004196"/>
    </source>
</evidence>
<keyword evidence="6" id="KW-0862">Zinc</keyword>
<keyword evidence="4" id="KW-0479">Metal-binding</keyword>
<evidence type="ECO:0000256" key="7">
    <source>
        <dbReference type="ARBA" id="ARBA00023049"/>
    </source>
</evidence>
<accession>A0A1K1PZT6</accession>
<name>A0A1K1PZT6_9FLAO</name>
<comment type="subcellular location">
    <subcellularLocation>
        <location evidence="2">Cell envelope</location>
    </subcellularLocation>
</comment>
<dbReference type="EMBL" id="FPIY01000003">
    <property type="protein sequence ID" value="SFW53274.1"/>
    <property type="molecule type" value="Genomic_DNA"/>
</dbReference>
<dbReference type="STRING" id="76595.SAMN05660313_02197"/>
<evidence type="ECO:0000256" key="6">
    <source>
        <dbReference type="ARBA" id="ARBA00022833"/>
    </source>
</evidence>
<protein>
    <submittedName>
        <fullName evidence="10">Murein DD-endopeptidase MepM and murein hydrolase activator NlpD, contain LysM domain</fullName>
    </submittedName>
</protein>
<dbReference type="Gene3D" id="2.70.70.10">
    <property type="entry name" value="Glucose Permease (Domain IIA)"/>
    <property type="match status" value="1"/>
</dbReference>
<feature type="domain" description="M23ase beta-sheet core" evidence="8">
    <location>
        <begin position="283"/>
        <end position="377"/>
    </location>
</feature>
<proteinExistence type="predicted"/>
<feature type="domain" description="Csd3-like second N-terminal" evidence="9">
    <location>
        <begin position="144"/>
        <end position="269"/>
    </location>
</feature>
<dbReference type="GO" id="GO:0006508">
    <property type="term" value="P:proteolysis"/>
    <property type="evidence" value="ECO:0007669"/>
    <property type="project" value="UniProtKB-KW"/>
</dbReference>
<dbReference type="Gene3D" id="3.10.450.350">
    <property type="match status" value="1"/>
</dbReference>
<keyword evidence="7" id="KW-0482">Metalloprotease</keyword>
<gene>
    <name evidence="10" type="ORF">SAMN05660313_02197</name>
</gene>
<dbReference type="RefSeq" id="WP_072303847.1">
    <property type="nucleotide sequence ID" value="NZ_FPIY01000003.1"/>
</dbReference>
<dbReference type="GO" id="GO:0046872">
    <property type="term" value="F:metal ion binding"/>
    <property type="evidence" value="ECO:0007669"/>
    <property type="project" value="UniProtKB-KW"/>
</dbReference>
<evidence type="ECO:0000313" key="11">
    <source>
        <dbReference type="Proteomes" id="UP000183257"/>
    </source>
</evidence>
<dbReference type="PANTHER" id="PTHR21666:SF288">
    <property type="entry name" value="CELL DIVISION PROTEIN YTFB"/>
    <property type="match status" value="1"/>
</dbReference>
<reference evidence="11" key="1">
    <citation type="submission" date="2016-11" db="EMBL/GenBank/DDBJ databases">
        <authorList>
            <person name="Varghese N."/>
            <person name="Submissions S."/>
        </authorList>
    </citation>
    <scope>NUCLEOTIDE SEQUENCE [LARGE SCALE GENOMIC DNA]</scope>
    <source>
        <strain evidence="11">DSM 24786</strain>
    </source>
</reference>
<dbReference type="InterPro" id="IPR050570">
    <property type="entry name" value="Cell_wall_metabolism_enzyme"/>
</dbReference>
<evidence type="ECO:0000259" key="9">
    <source>
        <dbReference type="Pfam" id="PF19425"/>
    </source>
</evidence>
<evidence type="ECO:0000256" key="5">
    <source>
        <dbReference type="ARBA" id="ARBA00022801"/>
    </source>
</evidence>
<dbReference type="InterPro" id="IPR016047">
    <property type="entry name" value="M23ase_b-sheet_dom"/>
</dbReference>
<dbReference type="AlphaFoldDB" id="A0A1K1PZT6"/>
<evidence type="ECO:0000313" key="10">
    <source>
        <dbReference type="EMBL" id="SFW53274.1"/>
    </source>
</evidence>
<dbReference type="Pfam" id="PF01551">
    <property type="entry name" value="Peptidase_M23"/>
    <property type="match status" value="1"/>
</dbReference>
<evidence type="ECO:0000256" key="1">
    <source>
        <dbReference type="ARBA" id="ARBA00001947"/>
    </source>
</evidence>
<dbReference type="CDD" id="cd12797">
    <property type="entry name" value="M23_peptidase"/>
    <property type="match status" value="1"/>
</dbReference>
<dbReference type="PANTHER" id="PTHR21666">
    <property type="entry name" value="PEPTIDASE-RELATED"/>
    <property type="match status" value="1"/>
</dbReference>
<organism evidence="10 11">
    <name type="scientific">Cellulophaga fucicola</name>
    <dbReference type="NCBI Taxonomy" id="76595"/>
    <lineage>
        <taxon>Bacteria</taxon>
        <taxon>Pseudomonadati</taxon>
        <taxon>Bacteroidota</taxon>
        <taxon>Flavobacteriia</taxon>
        <taxon>Flavobacteriales</taxon>
        <taxon>Flavobacteriaceae</taxon>
        <taxon>Cellulophaga</taxon>
    </lineage>
</organism>
<dbReference type="GO" id="GO:0004222">
    <property type="term" value="F:metalloendopeptidase activity"/>
    <property type="evidence" value="ECO:0007669"/>
    <property type="project" value="TreeGrafter"/>
</dbReference>
<sequence>MQKFILFLLSITTFISCKDSKVNNNNDDLPKVITIEKPIVAMEYGFNLDNFTVLQDTIRNGDSFGELMTNNKVDYPKIHKISEEYKDSFDVRRIRVGKPYVILKSKDTTETAQFFIYENDRINYTVVDLRDSVNVYKKKKKVTYVEREASGIINTSLSEAILEQGIDYNVTNNLSEIYAWSIDFFRLQKGDKFKVIYKERYINDTIYAGSESIEAAYFEHNGKPFYAFEYTTDSLKQIADYYDQEANNLRRAFLKAPIKFNYRISSRYNLNRRIKYYGYKVRPHKGTDYAAAIGTPIIATANGTVVESTRRGGNGKFVKIKHNGTYSTQYLHMKNQNVKKGEYVLQGDVIGWVGMTGNTGGPHVCYRFWKNGKQVDPLREKLPTAESIADSLKTGYLDFINPKMAQLEKIVYPKKIITEDKEENIINP</sequence>
<dbReference type="SUPFAM" id="SSF51261">
    <property type="entry name" value="Duplicated hybrid motif"/>
    <property type="match status" value="1"/>
</dbReference>
<dbReference type="OrthoDB" id="9810477at2"/>
<comment type="cofactor">
    <cofactor evidence="1">
        <name>Zn(2+)</name>
        <dbReference type="ChEBI" id="CHEBI:29105"/>
    </cofactor>
</comment>
<dbReference type="PROSITE" id="PS51257">
    <property type="entry name" value="PROKAR_LIPOPROTEIN"/>
    <property type="match status" value="1"/>
</dbReference>
<evidence type="ECO:0000256" key="3">
    <source>
        <dbReference type="ARBA" id="ARBA00022670"/>
    </source>
</evidence>
<keyword evidence="3" id="KW-0645">Protease</keyword>
<dbReference type="InterPro" id="IPR045834">
    <property type="entry name" value="Csd3_N2"/>
</dbReference>
<dbReference type="Proteomes" id="UP000183257">
    <property type="component" value="Unassembled WGS sequence"/>
</dbReference>
<dbReference type="InterPro" id="IPR011055">
    <property type="entry name" value="Dup_hybrid_motif"/>
</dbReference>
<evidence type="ECO:0000259" key="8">
    <source>
        <dbReference type="Pfam" id="PF01551"/>
    </source>
</evidence>
<dbReference type="Pfam" id="PF19425">
    <property type="entry name" value="Csd3_N2"/>
    <property type="match status" value="1"/>
</dbReference>